<evidence type="ECO:0000313" key="2">
    <source>
        <dbReference type="EMBL" id="HJB90239.1"/>
    </source>
</evidence>
<proteinExistence type="predicted"/>
<protein>
    <recommendedName>
        <fullName evidence="4">SH3 domain-containing protein</fullName>
    </recommendedName>
</protein>
<evidence type="ECO:0008006" key="4">
    <source>
        <dbReference type="Google" id="ProtNLM"/>
    </source>
</evidence>
<organism evidence="2 3">
    <name type="scientific">Candidatus Eisenbergiella merdigallinarum</name>
    <dbReference type="NCBI Taxonomy" id="2838552"/>
    <lineage>
        <taxon>Bacteria</taxon>
        <taxon>Bacillati</taxon>
        <taxon>Bacillota</taxon>
        <taxon>Clostridia</taxon>
        <taxon>Lachnospirales</taxon>
        <taxon>Lachnospiraceae</taxon>
        <taxon>Eisenbergiella</taxon>
    </lineage>
</organism>
<comment type="caution">
    <text evidence="2">The sequence shown here is derived from an EMBL/GenBank/DDBJ whole genome shotgun (WGS) entry which is preliminary data.</text>
</comment>
<keyword evidence="1" id="KW-0732">Signal</keyword>
<evidence type="ECO:0000313" key="3">
    <source>
        <dbReference type="Proteomes" id="UP000886883"/>
    </source>
</evidence>
<evidence type="ECO:0000256" key="1">
    <source>
        <dbReference type="SAM" id="SignalP"/>
    </source>
</evidence>
<reference evidence="2" key="1">
    <citation type="journal article" date="2021" name="PeerJ">
        <title>Extensive microbial diversity within the chicken gut microbiome revealed by metagenomics and culture.</title>
        <authorList>
            <person name="Gilroy R."/>
            <person name="Ravi A."/>
            <person name="Getino M."/>
            <person name="Pursley I."/>
            <person name="Horton D.L."/>
            <person name="Alikhan N.F."/>
            <person name="Baker D."/>
            <person name="Gharbi K."/>
            <person name="Hall N."/>
            <person name="Watson M."/>
            <person name="Adriaenssens E.M."/>
            <person name="Foster-Nyarko E."/>
            <person name="Jarju S."/>
            <person name="Secka A."/>
            <person name="Antonio M."/>
            <person name="Oren A."/>
            <person name="Chaudhuri R.R."/>
            <person name="La Ragione R."/>
            <person name="Hildebrand F."/>
            <person name="Pallen M.J."/>
        </authorList>
    </citation>
    <scope>NUCLEOTIDE SEQUENCE</scope>
    <source>
        <strain evidence="2">USAMLcec3-2134</strain>
    </source>
</reference>
<sequence>MKGRHLKALIPSMCVSLLVGMMPAVDSYAAGASYFYACAYDDCYIYEEADQNSIKIAFVPEGGVCRVIGEDGSYVKVFSGGYTGYMKASWLDNSDEILEDVTSQDGIAADKDISIYAEPDAGATVLAERKAGATEPTVSTDDLDVWGSKDGWIEITYVTDSSGNKEHGWVKESEVSYARIVTDAEPYMGEPEGDDGILIASSDDLLIKEADQLREKATVLRTSLKKESNRTNQKETVRPGVLNRHNGTVLGPSGKETYYNLNMSGVVRIMRKAGFSEEEYPYWIREDGCKMLGSYIMCAADLNLRPRGSLVESSLGTCIVADTGDFIYANPTQIDIAVAW</sequence>
<dbReference type="AlphaFoldDB" id="A0A9D2MPK9"/>
<gene>
    <name evidence="2" type="ORF">H9763_02095</name>
</gene>
<dbReference type="EMBL" id="DWXE01000006">
    <property type="protein sequence ID" value="HJB90239.1"/>
    <property type="molecule type" value="Genomic_DNA"/>
</dbReference>
<feature type="signal peptide" evidence="1">
    <location>
        <begin position="1"/>
        <end position="29"/>
    </location>
</feature>
<reference evidence="2" key="2">
    <citation type="submission" date="2021-04" db="EMBL/GenBank/DDBJ databases">
        <authorList>
            <person name="Gilroy R."/>
        </authorList>
    </citation>
    <scope>NUCLEOTIDE SEQUENCE</scope>
    <source>
        <strain evidence="2">USAMLcec3-2134</strain>
    </source>
</reference>
<dbReference type="Proteomes" id="UP000886883">
    <property type="component" value="Unassembled WGS sequence"/>
</dbReference>
<accession>A0A9D2MPK9</accession>
<feature type="chain" id="PRO_5038767390" description="SH3 domain-containing protein" evidence="1">
    <location>
        <begin position="30"/>
        <end position="340"/>
    </location>
</feature>
<name>A0A9D2MPK9_9FIRM</name>